<organism evidence="2 3">
    <name type="scientific">Setaria digitata</name>
    <dbReference type="NCBI Taxonomy" id="48799"/>
    <lineage>
        <taxon>Eukaryota</taxon>
        <taxon>Metazoa</taxon>
        <taxon>Ecdysozoa</taxon>
        <taxon>Nematoda</taxon>
        <taxon>Chromadorea</taxon>
        <taxon>Rhabditida</taxon>
        <taxon>Spirurina</taxon>
        <taxon>Spiruromorpha</taxon>
        <taxon>Filarioidea</taxon>
        <taxon>Setariidae</taxon>
        <taxon>Setaria</taxon>
    </lineage>
</organism>
<feature type="region of interest" description="Disordered" evidence="1">
    <location>
        <begin position="1"/>
        <end position="24"/>
    </location>
</feature>
<keyword evidence="2" id="KW-1185">Reference proteome</keyword>
<feature type="compositionally biased region" description="Low complexity" evidence="1">
    <location>
        <begin position="194"/>
        <end position="204"/>
    </location>
</feature>
<dbReference type="WBParaSite" id="sdigi.contig109.g4519.t1">
    <property type="protein sequence ID" value="sdigi.contig109.g4519.t1"/>
    <property type="gene ID" value="sdigi.contig109.g4519"/>
</dbReference>
<feature type="compositionally biased region" description="Basic and acidic residues" evidence="1">
    <location>
        <begin position="84"/>
        <end position="98"/>
    </location>
</feature>
<protein>
    <submittedName>
        <fullName evidence="3">Calmodulin-binding domain-containing protein</fullName>
    </submittedName>
</protein>
<feature type="compositionally biased region" description="Basic and acidic residues" evidence="1">
    <location>
        <begin position="50"/>
        <end position="59"/>
    </location>
</feature>
<feature type="compositionally biased region" description="Basic residues" evidence="1">
    <location>
        <begin position="240"/>
        <end position="251"/>
    </location>
</feature>
<feature type="region of interest" description="Disordered" evidence="1">
    <location>
        <begin position="224"/>
        <end position="258"/>
    </location>
</feature>
<dbReference type="Proteomes" id="UP000887581">
    <property type="component" value="Unplaced"/>
</dbReference>
<sequence length="329" mass="37209">MASGSKRSPQKKKESSDAKEETMETFMSKICARFEKLQVMSRLLEEPEPEPWREKESRRTKSKPKKIYSNVYNFFCDQPSTSGESERTSKKKQQESKPPEGSIQLDSKTEYASSGKVEDNKLETTCDAAPIIELSSRAKSSIFDEQPYIIDPEAPSTSSEFKTVKVDDEILARALEPIGSVNQKEIDRRKSKVTTSGASSGGTTMIHDKNQIKLSPLYDARKKSHRNKHSVNNNADKSVTHKGGHSKRTVKNTKCSQAPEQTIKETKIGLENARAEDIHGRVFSTIDDFLENRVVVNRSQQARERLQRKFDEVQNTPPPKNTKSRGWIT</sequence>
<reference evidence="3" key="1">
    <citation type="submission" date="2022-11" db="UniProtKB">
        <authorList>
            <consortium name="WormBaseParasite"/>
        </authorList>
    </citation>
    <scope>IDENTIFICATION</scope>
</reference>
<proteinExistence type="predicted"/>
<name>A0A915PIL5_9BILA</name>
<evidence type="ECO:0000313" key="2">
    <source>
        <dbReference type="Proteomes" id="UP000887581"/>
    </source>
</evidence>
<evidence type="ECO:0000256" key="1">
    <source>
        <dbReference type="SAM" id="MobiDB-lite"/>
    </source>
</evidence>
<feature type="region of interest" description="Disordered" evidence="1">
    <location>
        <begin position="182"/>
        <end position="205"/>
    </location>
</feature>
<evidence type="ECO:0000313" key="3">
    <source>
        <dbReference type="WBParaSite" id="sdigi.contig109.g4519.t1"/>
    </source>
</evidence>
<feature type="compositionally biased region" description="Basic and acidic residues" evidence="1">
    <location>
        <begin position="11"/>
        <end position="22"/>
    </location>
</feature>
<feature type="region of interest" description="Disordered" evidence="1">
    <location>
        <begin position="306"/>
        <end position="329"/>
    </location>
</feature>
<accession>A0A915PIL5</accession>
<dbReference type="AlphaFoldDB" id="A0A915PIL5"/>
<feature type="region of interest" description="Disordered" evidence="1">
    <location>
        <begin position="43"/>
        <end position="119"/>
    </location>
</feature>